<proteinExistence type="predicted"/>
<accession>A0A3C1KSK1</accession>
<dbReference type="EMBL" id="DMND01000249">
    <property type="protein sequence ID" value="HAN29690.1"/>
    <property type="molecule type" value="Genomic_DNA"/>
</dbReference>
<protein>
    <submittedName>
        <fullName evidence="1">Methylamine utilization protein</fullName>
    </submittedName>
</protein>
<comment type="caution">
    <text evidence="1">The sequence shown here is derived from an EMBL/GenBank/DDBJ whole genome shotgun (WGS) entry which is preliminary data.</text>
</comment>
<evidence type="ECO:0000313" key="1">
    <source>
        <dbReference type="EMBL" id="HAN29690.1"/>
    </source>
</evidence>
<evidence type="ECO:0000313" key="2">
    <source>
        <dbReference type="Proteomes" id="UP000259273"/>
    </source>
</evidence>
<dbReference type="SUPFAM" id="SSF49503">
    <property type="entry name" value="Cupredoxins"/>
    <property type="match status" value="1"/>
</dbReference>
<dbReference type="InterPro" id="IPR008972">
    <property type="entry name" value="Cupredoxin"/>
</dbReference>
<dbReference type="Gene3D" id="2.60.40.420">
    <property type="entry name" value="Cupredoxins - blue copper proteins"/>
    <property type="match status" value="1"/>
</dbReference>
<dbReference type="CDD" id="cd04221">
    <property type="entry name" value="MauL"/>
    <property type="match status" value="1"/>
</dbReference>
<sequence>MLWQVNVLGLRSMYGRLKTLGGLAAGLLLLAGDASAGELQVRLTGSDGNPVPFAVLTVPGAEAAQPAAQAGATVDQRERRFDPLVTTITPGSEVTFPNSDDTRHHVYSFSPGNTFELKLFRANDAPPVAFNAPGVVTLGCNIHDSMKAYLYVSENPSAVVSDARGVANLRWEGGATEVEVWHPQLPEPLRFPLPVAGGELVLDLPLAWQDPQGSKTDSELENMLKRFTRDAN</sequence>
<dbReference type="Proteomes" id="UP000259273">
    <property type="component" value="Unassembled WGS sequence"/>
</dbReference>
<gene>
    <name evidence="1" type="ORF">DCP75_18585</name>
</gene>
<dbReference type="AlphaFoldDB" id="A0A3C1KSK1"/>
<reference evidence="1 2" key="1">
    <citation type="journal article" date="2018" name="Nat. Biotechnol.">
        <title>A standardized bacterial taxonomy based on genome phylogeny substantially revises the tree of life.</title>
        <authorList>
            <person name="Parks D.H."/>
            <person name="Chuvochina M."/>
            <person name="Waite D.W."/>
            <person name="Rinke C."/>
            <person name="Skarshewski A."/>
            <person name="Chaumeil P.A."/>
            <person name="Hugenholtz P."/>
        </authorList>
    </citation>
    <scope>NUCLEOTIDE SEQUENCE [LARGE SCALE GENOMIC DNA]</scope>
    <source>
        <strain evidence="1">UBA9158</strain>
    </source>
</reference>
<dbReference type="InterPro" id="IPR034242">
    <property type="entry name" value="MauL"/>
</dbReference>
<dbReference type="STRING" id="1121937.GCA_000423125_00830"/>
<name>A0A3C1KSK1_9GAMM</name>
<organism evidence="1 2">
    <name type="scientific">Haliea salexigens</name>
    <dbReference type="NCBI Taxonomy" id="287487"/>
    <lineage>
        <taxon>Bacteria</taxon>
        <taxon>Pseudomonadati</taxon>
        <taxon>Pseudomonadota</taxon>
        <taxon>Gammaproteobacteria</taxon>
        <taxon>Cellvibrionales</taxon>
        <taxon>Halieaceae</taxon>
        <taxon>Haliea</taxon>
    </lineage>
</organism>